<keyword evidence="2" id="KW-0547">Nucleotide-binding</keyword>
<accession>A0A9D1E2G4</accession>
<evidence type="ECO:0000256" key="2">
    <source>
        <dbReference type="ARBA" id="ARBA00022741"/>
    </source>
</evidence>
<evidence type="ECO:0000256" key="5">
    <source>
        <dbReference type="ARBA" id="ARBA00037066"/>
    </source>
</evidence>
<gene>
    <name evidence="7" type="ORF">IAC94_08010</name>
</gene>
<dbReference type="GO" id="GO:0005524">
    <property type="term" value="F:ATP binding"/>
    <property type="evidence" value="ECO:0007669"/>
    <property type="project" value="UniProtKB-KW"/>
</dbReference>
<evidence type="ECO:0000256" key="1">
    <source>
        <dbReference type="ARBA" id="ARBA00022448"/>
    </source>
</evidence>
<dbReference type="EMBL" id="DVHI01000097">
    <property type="protein sequence ID" value="HIR63447.1"/>
    <property type="molecule type" value="Genomic_DNA"/>
</dbReference>
<dbReference type="Gene3D" id="3.40.50.300">
    <property type="entry name" value="P-loop containing nucleotide triphosphate hydrolases"/>
    <property type="match status" value="1"/>
</dbReference>
<evidence type="ECO:0000313" key="8">
    <source>
        <dbReference type="Proteomes" id="UP000886744"/>
    </source>
</evidence>
<dbReference type="PANTHER" id="PTHR42794:SF1">
    <property type="entry name" value="HEMIN IMPORT ATP-BINDING PROTEIN HMUV"/>
    <property type="match status" value="1"/>
</dbReference>
<keyword evidence="4" id="KW-1278">Translocase</keyword>
<feature type="domain" description="ABC transporter" evidence="6">
    <location>
        <begin position="12"/>
        <end position="254"/>
    </location>
</feature>
<dbReference type="GO" id="GO:0016887">
    <property type="term" value="F:ATP hydrolysis activity"/>
    <property type="evidence" value="ECO:0007669"/>
    <property type="project" value="InterPro"/>
</dbReference>
<dbReference type="PROSITE" id="PS50893">
    <property type="entry name" value="ABC_TRANSPORTER_2"/>
    <property type="match status" value="1"/>
</dbReference>
<reference evidence="7" key="2">
    <citation type="journal article" date="2021" name="PeerJ">
        <title>Extensive microbial diversity within the chicken gut microbiome revealed by metagenomics and culture.</title>
        <authorList>
            <person name="Gilroy R."/>
            <person name="Ravi A."/>
            <person name="Getino M."/>
            <person name="Pursley I."/>
            <person name="Horton D.L."/>
            <person name="Alikhan N.F."/>
            <person name="Baker D."/>
            <person name="Gharbi K."/>
            <person name="Hall N."/>
            <person name="Watson M."/>
            <person name="Adriaenssens E.M."/>
            <person name="Foster-Nyarko E."/>
            <person name="Jarju S."/>
            <person name="Secka A."/>
            <person name="Antonio M."/>
            <person name="Oren A."/>
            <person name="Chaudhuri R.R."/>
            <person name="La Ragione R."/>
            <person name="Hildebrand F."/>
            <person name="Pallen M.J."/>
        </authorList>
    </citation>
    <scope>NUCLEOTIDE SEQUENCE</scope>
    <source>
        <strain evidence="7">ChiHjej13B12-12457</strain>
    </source>
</reference>
<dbReference type="InterPro" id="IPR003439">
    <property type="entry name" value="ABC_transporter-like_ATP-bd"/>
</dbReference>
<dbReference type="InterPro" id="IPR003593">
    <property type="entry name" value="AAA+_ATPase"/>
</dbReference>
<comment type="function">
    <text evidence="5">Part of the ABC transporter complex HmuTUV involved in hemin import. Responsible for energy coupling to the transport system.</text>
</comment>
<dbReference type="SUPFAM" id="SSF52540">
    <property type="entry name" value="P-loop containing nucleoside triphosphate hydrolases"/>
    <property type="match status" value="1"/>
</dbReference>
<dbReference type="CDD" id="cd03214">
    <property type="entry name" value="ABC_Iron-Siderophores_B12_Hemin"/>
    <property type="match status" value="1"/>
</dbReference>
<evidence type="ECO:0000259" key="6">
    <source>
        <dbReference type="PROSITE" id="PS50893"/>
    </source>
</evidence>
<dbReference type="Pfam" id="PF00005">
    <property type="entry name" value="ABC_tran"/>
    <property type="match status" value="1"/>
</dbReference>
<evidence type="ECO:0000256" key="3">
    <source>
        <dbReference type="ARBA" id="ARBA00022840"/>
    </source>
</evidence>
<name>A0A9D1E2G4_9BACT</name>
<organism evidence="7 8">
    <name type="scientific">Candidatus Coprenecus avistercoris</name>
    <dbReference type="NCBI Taxonomy" id="2840730"/>
    <lineage>
        <taxon>Bacteria</taxon>
        <taxon>Pseudomonadati</taxon>
        <taxon>Bacteroidota</taxon>
        <taxon>Bacteroidia</taxon>
        <taxon>Bacteroidales</taxon>
        <taxon>Rikenellaceae</taxon>
        <taxon>Rikenellaceae incertae sedis</taxon>
        <taxon>Candidatus Coprenecus</taxon>
    </lineage>
</organism>
<dbReference type="Proteomes" id="UP000886744">
    <property type="component" value="Unassembled WGS sequence"/>
</dbReference>
<comment type="caution">
    <text evidence="7">The sequence shown here is derived from an EMBL/GenBank/DDBJ whole genome shotgun (WGS) entry which is preliminary data.</text>
</comment>
<dbReference type="SMART" id="SM00382">
    <property type="entry name" value="AAA"/>
    <property type="match status" value="1"/>
</dbReference>
<dbReference type="AlphaFoldDB" id="A0A9D1E2G4"/>
<evidence type="ECO:0000256" key="4">
    <source>
        <dbReference type="ARBA" id="ARBA00022967"/>
    </source>
</evidence>
<keyword evidence="1" id="KW-0813">Transport</keyword>
<evidence type="ECO:0000313" key="7">
    <source>
        <dbReference type="EMBL" id="HIR63447.1"/>
    </source>
</evidence>
<sequence length="346" mass="36659">MSTDLSNISPALEASGLSIGYRCGRKEGWKTVHPRVNFVLRRGELTSLIGLNGAGKSTLLRTLCGFQPAVSGTVRVLGRELPEYSSHELALTVGVVLTERTNAGGLTVRELVALGRQPHTGFFGRLGDRDREVVSEAMSAVGIAHKADSYVSELSDGERQRTMIAKALAQECPVIVLDEPTAFLDVASRIETMSLLHDTARRQGKAVLLSTHDIDNALIFSDRLLLLPSGDAPVVSGSPEDLVLDGSLKAFFGRRGMNFDVRSGQLSTGVSGPEVGVDGDSLTARWMANALARNGFTPVLPAEGIPCVRCLSPTCLEISGASASAPVTVSCISQAVSQLLSYNGLK</sequence>
<proteinExistence type="predicted"/>
<keyword evidence="3 7" id="KW-0067">ATP-binding</keyword>
<protein>
    <submittedName>
        <fullName evidence="7">ABC transporter ATP-binding protein</fullName>
    </submittedName>
</protein>
<reference evidence="7" key="1">
    <citation type="submission" date="2020-10" db="EMBL/GenBank/DDBJ databases">
        <authorList>
            <person name="Gilroy R."/>
        </authorList>
    </citation>
    <scope>NUCLEOTIDE SEQUENCE</scope>
    <source>
        <strain evidence="7">ChiHjej13B12-12457</strain>
    </source>
</reference>
<dbReference type="InterPro" id="IPR027417">
    <property type="entry name" value="P-loop_NTPase"/>
</dbReference>
<dbReference type="PANTHER" id="PTHR42794">
    <property type="entry name" value="HEMIN IMPORT ATP-BINDING PROTEIN HMUV"/>
    <property type="match status" value="1"/>
</dbReference>